<name>A0ABS0A0A9_9FIRM</name>
<accession>A0ABS0A0A9</accession>
<organism evidence="1 2">
    <name type="scientific">Fusibacter ferrireducens</name>
    <dbReference type="NCBI Taxonomy" id="2785058"/>
    <lineage>
        <taxon>Bacteria</taxon>
        <taxon>Bacillati</taxon>
        <taxon>Bacillota</taxon>
        <taxon>Clostridia</taxon>
        <taxon>Eubacteriales</taxon>
        <taxon>Eubacteriales Family XII. Incertae Sedis</taxon>
        <taxon>Fusibacter</taxon>
    </lineage>
</organism>
<reference evidence="1 2" key="1">
    <citation type="submission" date="2020-11" db="EMBL/GenBank/DDBJ databases">
        <title>Fusibacter basophilias sp. nov.</title>
        <authorList>
            <person name="Qiu D."/>
        </authorList>
    </citation>
    <scope>NUCLEOTIDE SEQUENCE [LARGE SCALE GENOMIC DNA]</scope>
    <source>
        <strain evidence="1 2">Q10-2</strain>
    </source>
</reference>
<dbReference type="Proteomes" id="UP000614200">
    <property type="component" value="Unassembled WGS sequence"/>
</dbReference>
<dbReference type="EMBL" id="JADKNH010000037">
    <property type="protein sequence ID" value="MBF4696096.1"/>
    <property type="molecule type" value="Genomic_DNA"/>
</dbReference>
<dbReference type="RefSeq" id="WP_194704331.1">
    <property type="nucleotide sequence ID" value="NZ_JADKNH010000037.1"/>
</dbReference>
<protein>
    <submittedName>
        <fullName evidence="1">SIR2 family protein</fullName>
    </submittedName>
</protein>
<proteinExistence type="predicted"/>
<gene>
    <name evidence="1" type="ORF">ISU02_23605</name>
</gene>
<evidence type="ECO:0000313" key="2">
    <source>
        <dbReference type="Proteomes" id="UP000614200"/>
    </source>
</evidence>
<dbReference type="Pfam" id="PF13289">
    <property type="entry name" value="SIR2_2"/>
    <property type="match status" value="1"/>
</dbReference>
<evidence type="ECO:0000313" key="1">
    <source>
        <dbReference type="EMBL" id="MBF4696096.1"/>
    </source>
</evidence>
<keyword evidence="2" id="KW-1185">Reference proteome</keyword>
<comment type="caution">
    <text evidence="1">The sequence shown here is derived from an EMBL/GenBank/DDBJ whole genome shotgun (WGS) entry which is preliminary data.</text>
</comment>
<sequence length="300" mass="35640">MKNTVLIGNGLNRCEKSNKSWDDLLISLSSEYGIRINDEIKQNLYTFFYERVVLSSNHNDELRAKEEDIKKKIAIEMGKMVSSDLYVKLHELEIDNYITTNYDYCIENTLKLKKFEKKNSDVSENIYSIRRNIEFENNSGEQRKIWHVHGEIDYPRTIMLGLDHYCGSIGKMDSYVKGNYSFKNNGDDKKTEHILKKLKKEAKYDNFSWIELFFNSNVHIVGFGLDYSETDIWWILNRRARIIKELKMKSENIIYYYGKVDETKANLLKDFEVEYIEVELNGKAYYEQNLKILEEVRKQI</sequence>